<dbReference type="Pfam" id="PF01963">
    <property type="entry name" value="TraB_PrgY_gumN"/>
    <property type="match status" value="1"/>
</dbReference>
<dbReference type="PANTHER" id="PTHR40590">
    <property type="entry name" value="CYTOPLASMIC PROTEIN-RELATED"/>
    <property type="match status" value="1"/>
</dbReference>
<dbReference type="InterPro" id="IPR047111">
    <property type="entry name" value="YbaP-like"/>
</dbReference>
<evidence type="ECO:0000256" key="1">
    <source>
        <dbReference type="SAM" id="SignalP"/>
    </source>
</evidence>
<dbReference type="CDD" id="cd14789">
    <property type="entry name" value="Tiki"/>
    <property type="match status" value="1"/>
</dbReference>
<organism evidence="2 3">
    <name type="scientific">Inhella proteolytica</name>
    <dbReference type="NCBI Taxonomy" id="2795029"/>
    <lineage>
        <taxon>Bacteria</taxon>
        <taxon>Pseudomonadati</taxon>
        <taxon>Pseudomonadota</taxon>
        <taxon>Betaproteobacteria</taxon>
        <taxon>Burkholderiales</taxon>
        <taxon>Sphaerotilaceae</taxon>
        <taxon>Inhella</taxon>
    </lineage>
</organism>
<dbReference type="RefSeq" id="WP_198111124.1">
    <property type="nucleotide sequence ID" value="NZ_JAEDAK010000006.1"/>
</dbReference>
<dbReference type="EMBL" id="JAEDAK010000006">
    <property type="protein sequence ID" value="MBH9577354.1"/>
    <property type="molecule type" value="Genomic_DNA"/>
</dbReference>
<evidence type="ECO:0000313" key="2">
    <source>
        <dbReference type="EMBL" id="MBH9577354.1"/>
    </source>
</evidence>
<name>A0A931NHS2_9BURK</name>
<dbReference type="InterPro" id="IPR002816">
    <property type="entry name" value="TraB/PrgY/GumN_fam"/>
</dbReference>
<sequence length="315" mass="34379">MSVRLFASTLCALLALWVPPLQALAQDCPPVAAPPTPEQLQQGQAKARDRGALWKLKKDGRTSYLYGTAHVGQLDWIFPGPNLRQALRETEVLAVEVDVTAPDTQREMAEAQRSAAPLPLSAEEQQRLDTQAKAACVPTQALAHLHPVMQAVTYVALSGRRAGLDPAFGQEMALLGAARSLQRPIVALETIGLQMSVLLPKEEAKARRMLHMTLEGLEKGESPRTLERLGKAWVEGDLALLGDIETLCQCKPSEEERAFHKMLNDDRNPHLARRIAEEHGKGKPVLAAVGLLHMSGPQALPGLLKAQGFEVERLH</sequence>
<dbReference type="Proteomes" id="UP000613266">
    <property type="component" value="Unassembled WGS sequence"/>
</dbReference>
<protein>
    <submittedName>
        <fullName evidence="2">TraB/GumN family protein</fullName>
    </submittedName>
</protein>
<dbReference type="AlphaFoldDB" id="A0A931NHS2"/>
<keyword evidence="1" id="KW-0732">Signal</keyword>
<dbReference type="PANTHER" id="PTHR40590:SF1">
    <property type="entry name" value="CYTOPLASMIC PROTEIN"/>
    <property type="match status" value="1"/>
</dbReference>
<keyword evidence="3" id="KW-1185">Reference proteome</keyword>
<evidence type="ECO:0000313" key="3">
    <source>
        <dbReference type="Proteomes" id="UP000613266"/>
    </source>
</evidence>
<feature type="signal peptide" evidence="1">
    <location>
        <begin position="1"/>
        <end position="25"/>
    </location>
</feature>
<reference evidence="2" key="1">
    <citation type="submission" date="2020-12" db="EMBL/GenBank/DDBJ databases">
        <title>The genome sequence of Inhella sp. 1Y17.</title>
        <authorList>
            <person name="Liu Y."/>
        </authorList>
    </citation>
    <scope>NUCLEOTIDE SEQUENCE</scope>
    <source>
        <strain evidence="2">1Y17</strain>
    </source>
</reference>
<proteinExistence type="predicted"/>
<feature type="chain" id="PRO_5038015587" evidence="1">
    <location>
        <begin position="26"/>
        <end position="315"/>
    </location>
</feature>
<gene>
    <name evidence="2" type="ORF">I7X39_10630</name>
</gene>
<comment type="caution">
    <text evidence="2">The sequence shown here is derived from an EMBL/GenBank/DDBJ whole genome shotgun (WGS) entry which is preliminary data.</text>
</comment>
<accession>A0A931NHS2</accession>